<evidence type="ECO:0008006" key="5">
    <source>
        <dbReference type="Google" id="ProtNLM"/>
    </source>
</evidence>
<feature type="transmembrane region" description="Helical" evidence="2">
    <location>
        <begin position="83"/>
        <end position="104"/>
    </location>
</feature>
<keyword evidence="2" id="KW-1133">Transmembrane helix</keyword>
<evidence type="ECO:0000313" key="3">
    <source>
        <dbReference type="EMBL" id="CDW72720.1"/>
    </source>
</evidence>
<dbReference type="AlphaFoldDB" id="A0A077ZTQ7"/>
<evidence type="ECO:0000256" key="1">
    <source>
        <dbReference type="SAM" id="MobiDB-lite"/>
    </source>
</evidence>
<reference evidence="3 4" key="1">
    <citation type="submission" date="2014-06" db="EMBL/GenBank/DDBJ databases">
        <authorList>
            <person name="Swart Estienne"/>
        </authorList>
    </citation>
    <scope>NUCLEOTIDE SEQUENCE [LARGE SCALE GENOMIC DNA]</scope>
    <source>
        <strain evidence="3 4">130c</strain>
    </source>
</reference>
<keyword evidence="2" id="KW-0812">Transmembrane</keyword>
<dbReference type="Proteomes" id="UP000039865">
    <property type="component" value="Unassembled WGS sequence"/>
</dbReference>
<dbReference type="EMBL" id="CCKQ01001608">
    <property type="protein sequence ID" value="CDW72720.1"/>
    <property type="molecule type" value="Genomic_DNA"/>
</dbReference>
<accession>A0A077ZTQ7</accession>
<evidence type="ECO:0000256" key="2">
    <source>
        <dbReference type="SAM" id="Phobius"/>
    </source>
</evidence>
<keyword evidence="2" id="KW-0472">Membrane</keyword>
<evidence type="ECO:0000313" key="4">
    <source>
        <dbReference type="Proteomes" id="UP000039865"/>
    </source>
</evidence>
<feature type="region of interest" description="Disordered" evidence="1">
    <location>
        <begin position="128"/>
        <end position="156"/>
    </location>
</feature>
<feature type="compositionally biased region" description="Polar residues" evidence="1">
    <location>
        <begin position="146"/>
        <end position="155"/>
    </location>
</feature>
<proteinExistence type="predicted"/>
<protein>
    <recommendedName>
        <fullName evidence="5">Transmembrane protein</fullName>
    </recommendedName>
</protein>
<keyword evidence="4" id="KW-1185">Reference proteome</keyword>
<gene>
    <name evidence="3" type="primary">Contig2851.g3056</name>
    <name evidence="3" type="ORF">STYLEM_1684</name>
</gene>
<name>A0A077ZTQ7_STYLE</name>
<dbReference type="InParanoid" id="A0A077ZTQ7"/>
<organism evidence="3 4">
    <name type="scientific">Stylonychia lemnae</name>
    <name type="common">Ciliate</name>
    <dbReference type="NCBI Taxonomy" id="5949"/>
    <lineage>
        <taxon>Eukaryota</taxon>
        <taxon>Sar</taxon>
        <taxon>Alveolata</taxon>
        <taxon>Ciliophora</taxon>
        <taxon>Intramacronucleata</taxon>
        <taxon>Spirotrichea</taxon>
        <taxon>Stichotrichia</taxon>
        <taxon>Sporadotrichida</taxon>
        <taxon>Oxytrichidae</taxon>
        <taxon>Stylonychinae</taxon>
        <taxon>Stylonychia</taxon>
    </lineage>
</organism>
<sequence>MNINRCILSSCISSNNQYTNEEISQIESNESLYLKVEESLDNIKILIPRGHQFGEQSQRLQKDSSIFSNEFEGGNATKPQSQFLMQISVFVIIIIALLILLGYYSQCKFSIYVDRFLVLINKKRQQNQVTPSKKSSKRSSRYASDCSGNTQTMSQIDHRSLSSEQIFYHKILRLKKNSQSATACATLETQSGDELDESLIIQQSGIYNFNPICLPRLVKIFQEDNIYPDLAMEYDKVSINLDEYQVGLPKPIRTSFKSTIMIFVNYLQGDLAREQGSRNLDKFPLINFIQMKVSIKQMIMI</sequence>